<dbReference type="AlphaFoldDB" id="A0A532UZ41"/>
<dbReference type="PROSITE" id="PS51257">
    <property type="entry name" value="PROKAR_LIPOPROTEIN"/>
    <property type="match status" value="1"/>
</dbReference>
<name>A0A532UZ41_UNCT6</name>
<organism evidence="1 2">
    <name type="scientific">candidate division TA06 bacterium B3_TA06</name>
    <dbReference type="NCBI Taxonomy" id="2012487"/>
    <lineage>
        <taxon>Bacteria</taxon>
        <taxon>Bacteria division TA06</taxon>
    </lineage>
</organism>
<accession>A0A532UZ41</accession>
<evidence type="ECO:0000313" key="1">
    <source>
        <dbReference type="EMBL" id="TKJ40206.1"/>
    </source>
</evidence>
<sequence>MKIVKRVLPVLLIALALAGCDLLKKALTKGIAHTASRINSIQAVGASKEFAFVDIEYVFTGTGVADERAVFSREGSDARDTVEIELQGTIYTDVDTLTPNTRYTYTLWLLDGEDLEEYDEVTVKTLPVIEIVTPADNLTADAVELTWKKLTYEGEDYLTYEVAIYDGEGIDLADLDLEALLELTDPVEDPTEVVLDASDTEGSHTFGVSPPALAKAYVVKVTTKRGIGDKLSNKSTAIKPFLWLE</sequence>
<reference evidence="1 2" key="1">
    <citation type="submission" date="2017-06" db="EMBL/GenBank/DDBJ databases">
        <title>Novel microbial phyla capable of carbon fixation and sulfur reduction in deep-sea sediments.</title>
        <authorList>
            <person name="Huang J."/>
            <person name="Baker B."/>
            <person name="Wang Y."/>
        </authorList>
    </citation>
    <scope>NUCLEOTIDE SEQUENCE [LARGE SCALE GENOMIC DNA]</scope>
    <source>
        <strain evidence="1">B3_TA06</strain>
    </source>
</reference>
<proteinExistence type="predicted"/>
<gene>
    <name evidence="1" type="ORF">CEE36_09735</name>
</gene>
<protein>
    <submittedName>
        <fullName evidence="1">Uncharacterized protein</fullName>
    </submittedName>
</protein>
<comment type="caution">
    <text evidence="1">The sequence shown here is derived from an EMBL/GenBank/DDBJ whole genome shotgun (WGS) entry which is preliminary data.</text>
</comment>
<evidence type="ECO:0000313" key="2">
    <source>
        <dbReference type="Proteomes" id="UP000317778"/>
    </source>
</evidence>
<dbReference type="EMBL" id="NJBO01000019">
    <property type="protein sequence ID" value="TKJ40206.1"/>
    <property type="molecule type" value="Genomic_DNA"/>
</dbReference>
<dbReference type="Proteomes" id="UP000317778">
    <property type="component" value="Unassembled WGS sequence"/>
</dbReference>